<proteinExistence type="predicted"/>
<dbReference type="Proteomes" id="UP000593562">
    <property type="component" value="Unassembled WGS sequence"/>
</dbReference>
<protein>
    <submittedName>
        <fullName evidence="2">Uncharacterized protein</fullName>
    </submittedName>
</protein>
<evidence type="ECO:0000256" key="1">
    <source>
        <dbReference type="SAM" id="MobiDB-lite"/>
    </source>
</evidence>
<gene>
    <name evidence="2" type="ORF">HS088_TW21G00481</name>
</gene>
<evidence type="ECO:0000313" key="3">
    <source>
        <dbReference type="Proteomes" id="UP000593562"/>
    </source>
</evidence>
<organism evidence="2 3">
    <name type="scientific">Tripterygium wilfordii</name>
    <name type="common">Thunder God vine</name>
    <dbReference type="NCBI Taxonomy" id="458696"/>
    <lineage>
        <taxon>Eukaryota</taxon>
        <taxon>Viridiplantae</taxon>
        <taxon>Streptophyta</taxon>
        <taxon>Embryophyta</taxon>
        <taxon>Tracheophyta</taxon>
        <taxon>Spermatophyta</taxon>
        <taxon>Magnoliopsida</taxon>
        <taxon>eudicotyledons</taxon>
        <taxon>Gunneridae</taxon>
        <taxon>Pentapetalae</taxon>
        <taxon>rosids</taxon>
        <taxon>fabids</taxon>
        <taxon>Celastrales</taxon>
        <taxon>Celastraceae</taxon>
        <taxon>Tripterygium</taxon>
    </lineage>
</organism>
<dbReference type="InParanoid" id="A0A7J7C2F6"/>
<name>A0A7J7C2F6_TRIWF</name>
<reference evidence="2 3" key="1">
    <citation type="journal article" date="2020" name="Nat. Commun.">
        <title>Genome of Tripterygium wilfordii and identification of cytochrome P450 involved in triptolide biosynthesis.</title>
        <authorList>
            <person name="Tu L."/>
            <person name="Su P."/>
            <person name="Zhang Z."/>
            <person name="Gao L."/>
            <person name="Wang J."/>
            <person name="Hu T."/>
            <person name="Zhou J."/>
            <person name="Zhang Y."/>
            <person name="Zhao Y."/>
            <person name="Liu Y."/>
            <person name="Song Y."/>
            <person name="Tong Y."/>
            <person name="Lu Y."/>
            <person name="Yang J."/>
            <person name="Xu C."/>
            <person name="Jia M."/>
            <person name="Peters R.J."/>
            <person name="Huang L."/>
            <person name="Gao W."/>
        </authorList>
    </citation>
    <scope>NUCLEOTIDE SEQUENCE [LARGE SCALE GENOMIC DNA]</scope>
    <source>
        <strain evidence="3">cv. XIE 37</strain>
        <tissue evidence="2">Leaf</tissue>
    </source>
</reference>
<feature type="region of interest" description="Disordered" evidence="1">
    <location>
        <begin position="1"/>
        <end position="55"/>
    </location>
</feature>
<dbReference type="EMBL" id="JAAARO010000021">
    <property type="protein sequence ID" value="KAF5728334.1"/>
    <property type="molecule type" value="Genomic_DNA"/>
</dbReference>
<sequence>MPNSQLTQPNINTQINTSVWPIPNAPRSTECPKSTTNKPSKHPAAKKSSQITPPHNQIFQNYQIRLNNANRTKIHINQLTNHYNQRLCKATPRKTNFAQYTQQGLLQLNSLSVTLPQEEKQKMGTKSGYIAKLVLIEC</sequence>
<comment type="caution">
    <text evidence="2">The sequence shown here is derived from an EMBL/GenBank/DDBJ whole genome shotgun (WGS) entry which is preliminary data.</text>
</comment>
<accession>A0A7J7C2F6</accession>
<feature type="compositionally biased region" description="Polar residues" evidence="1">
    <location>
        <begin position="1"/>
        <end position="19"/>
    </location>
</feature>
<evidence type="ECO:0000313" key="2">
    <source>
        <dbReference type="EMBL" id="KAF5728334.1"/>
    </source>
</evidence>
<keyword evidence="3" id="KW-1185">Reference proteome</keyword>
<dbReference type="AlphaFoldDB" id="A0A7J7C2F6"/>